<evidence type="ECO:0000313" key="3">
    <source>
        <dbReference type="Proteomes" id="UP000193411"/>
    </source>
</evidence>
<comment type="caution">
    <text evidence="2">The sequence shown here is derived from an EMBL/GenBank/DDBJ whole genome shotgun (WGS) entry which is preliminary data.</text>
</comment>
<dbReference type="Proteomes" id="UP000193411">
    <property type="component" value="Unassembled WGS sequence"/>
</dbReference>
<accession>A0A1Y2H4U4</accession>
<keyword evidence="3" id="KW-1185">Reference proteome</keyword>
<dbReference type="AlphaFoldDB" id="A0A1Y2H4U4"/>
<proteinExistence type="predicted"/>
<feature type="region of interest" description="Disordered" evidence="1">
    <location>
        <begin position="1"/>
        <end position="24"/>
    </location>
</feature>
<name>A0A1Y2H4U4_9FUNG</name>
<protein>
    <submittedName>
        <fullName evidence="2">Uncharacterized protein</fullName>
    </submittedName>
</protein>
<dbReference type="EMBL" id="MCFL01000161">
    <property type="protein sequence ID" value="ORZ29555.1"/>
    <property type="molecule type" value="Genomic_DNA"/>
</dbReference>
<evidence type="ECO:0000256" key="1">
    <source>
        <dbReference type="SAM" id="MobiDB-lite"/>
    </source>
</evidence>
<feature type="compositionally biased region" description="Polar residues" evidence="1">
    <location>
        <begin position="1"/>
        <end position="11"/>
    </location>
</feature>
<evidence type="ECO:0000313" key="2">
    <source>
        <dbReference type="EMBL" id="ORZ29555.1"/>
    </source>
</evidence>
<reference evidence="2 3" key="1">
    <citation type="submission" date="2016-07" db="EMBL/GenBank/DDBJ databases">
        <title>Pervasive Adenine N6-methylation of Active Genes in Fungi.</title>
        <authorList>
            <consortium name="DOE Joint Genome Institute"/>
            <person name="Mondo S.J."/>
            <person name="Dannebaum R.O."/>
            <person name="Kuo R.C."/>
            <person name="Labutti K."/>
            <person name="Haridas S."/>
            <person name="Kuo A."/>
            <person name="Salamov A."/>
            <person name="Ahrendt S.R."/>
            <person name="Lipzen A."/>
            <person name="Sullivan W."/>
            <person name="Andreopoulos W.B."/>
            <person name="Clum A."/>
            <person name="Lindquist E."/>
            <person name="Daum C."/>
            <person name="Ramamoorthy G.K."/>
            <person name="Gryganskyi A."/>
            <person name="Culley D."/>
            <person name="Magnuson J.K."/>
            <person name="James T.Y."/>
            <person name="O'Malley M.A."/>
            <person name="Stajich J.E."/>
            <person name="Spatafora J.W."/>
            <person name="Visel A."/>
            <person name="Grigoriev I.V."/>
        </authorList>
    </citation>
    <scope>NUCLEOTIDE SEQUENCE [LARGE SCALE GENOMIC DNA]</scope>
    <source>
        <strain evidence="2 3">PL171</strain>
    </source>
</reference>
<gene>
    <name evidence="2" type="ORF">BCR44DRAFT_1449564</name>
</gene>
<organism evidence="2 3">
    <name type="scientific">Catenaria anguillulae PL171</name>
    <dbReference type="NCBI Taxonomy" id="765915"/>
    <lineage>
        <taxon>Eukaryota</taxon>
        <taxon>Fungi</taxon>
        <taxon>Fungi incertae sedis</taxon>
        <taxon>Blastocladiomycota</taxon>
        <taxon>Blastocladiomycetes</taxon>
        <taxon>Blastocladiales</taxon>
        <taxon>Catenariaceae</taxon>
        <taxon>Catenaria</taxon>
    </lineage>
</organism>
<sequence>MTKVATETQPFLSHARPNHPPPALLYPRAGQRPAIHQCMPPEQMVHCLIYPRAGQRANNLSWVTSERTIVECEDDGDPWCKQGR</sequence>